<dbReference type="Proteomes" id="UP000176376">
    <property type="component" value="Unassembled WGS sequence"/>
</dbReference>
<proteinExistence type="predicted"/>
<evidence type="ECO:0000313" key="2">
    <source>
        <dbReference type="Proteomes" id="UP000176376"/>
    </source>
</evidence>
<dbReference type="EMBL" id="MGAY01000025">
    <property type="protein sequence ID" value="OGK56763.1"/>
    <property type="molecule type" value="Genomic_DNA"/>
</dbReference>
<dbReference type="Pfam" id="PF01371">
    <property type="entry name" value="Trp_repressor"/>
    <property type="match status" value="1"/>
</dbReference>
<dbReference type="Gene3D" id="1.10.1270.10">
    <property type="entry name" value="TrpR-like"/>
    <property type="match status" value="1"/>
</dbReference>
<dbReference type="SUPFAM" id="SSF48295">
    <property type="entry name" value="TrpR-like"/>
    <property type="match status" value="1"/>
</dbReference>
<reference evidence="1 2" key="1">
    <citation type="journal article" date="2016" name="Nat. Commun.">
        <title>Thousands of microbial genomes shed light on interconnected biogeochemical processes in an aquifer system.</title>
        <authorList>
            <person name="Anantharaman K."/>
            <person name="Brown C.T."/>
            <person name="Hug L.A."/>
            <person name="Sharon I."/>
            <person name="Castelle C.J."/>
            <person name="Probst A.J."/>
            <person name="Thomas B.C."/>
            <person name="Singh A."/>
            <person name="Wilkins M.J."/>
            <person name="Karaoz U."/>
            <person name="Brodie E.L."/>
            <person name="Williams K.H."/>
            <person name="Hubbard S.S."/>
            <person name="Banfield J.F."/>
        </authorList>
    </citation>
    <scope>NUCLEOTIDE SEQUENCE [LARGE SCALE GENOMIC DNA]</scope>
</reference>
<protein>
    <submittedName>
        <fullName evidence="1">Uncharacterized protein</fullName>
    </submittedName>
</protein>
<dbReference type="GO" id="GO:0043565">
    <property type="term" value="F:sequence-specific DNA binding"/>
    <property type="evidence" value="ECO:0007669"/>
    <property type="project" value="InterPro"/>
</dbReference>
<sequence length="147" mass="17944">MVRLTKQFQDKQDLHRMEEVLFEVLSSYNWKDEFEGIMTEFFTVAERKMFAKRIFIMFLLYKKVPYYDIARALKTSTSTISRYILLLADQNLVLKKIFKRIEQKERLINMLDDLFTIFFIHPGIYKNHWSFYRDYQARVSRRKTSGI</sequence>
<accession>A0A1F7JMC1</accession>
<dbReference type="InterPro" id="IPR000831">
    <property type="entry name" value="Trp_repress"/>
</dbReference>
<dbReference type="InterPro" id="IPR010921">
    <property type="entry name" value="Trp_repressor/repl_initiator"/>
</dbReference>
<dbReference type="InterPro" id="IPR038116">
    <property type="entry name" value="TrpR-like_sf"/>
</dbReference>
<dbReference type="GO" id="GO:0003700">
    <property type="term" value="F:DNA-binding transcription factor activity"/>
    <property type="evidence" value="ECO:0007669"/>
    <property type="project" value="InterPro"/>
</dbReference>
<organism evidence="1 2">
    <name type="scientific">Candidatus Roizmanbacteria bacterium RIFCSPLOWO2_02_FULL_38_10</name>
    <dbReference type="NCBI Taxonomy" id="1802074"/>
    <lineage>
        <taxon>Bacteria</taxon>
        <taxon>Candidatus Roizmaniibacteriota</taxon>
    </lineage>
</organism>
<name>A0A1F7JMC1_9BACT</name>
<gene>
    <name evidence="1" type="ORF">A3J15_02390</name>
</gene>
<evidence type="ECO:0000313" key="1">
    <source>
        <dbReference type="EMBL" id="OGK56763.1"/>
    </source>
</evidence>
<comment type="caution">
    <text evidence="1">The sequence shown here is derived from an EMBL/GenBank/DDBJ whole genome shotgun (WGS) entry which is preliminary data.</text>
</comment>
<dbReference type="AlphaFoldDB" id="A0A1F7JMC1"/>